<gene>
    <name evidence="1" type="ORF">RG540_PA15430</name>
</gene>
<geneLocation type="plasmid" evidence="2">
    <name>II</name>
</geneLocation>
<dbReference type="HOGENOM" id="CLU_2618389_0_0_5"/>
<dbReference type="KEGG" id="ngg:RG540_PA15430"/>
<dbReference type="EMBL" id="HG938354">
    <property type="protein sequence ID" value="CDN52219.1"/>
    <property type="molecule type" value="Genomic_DNA"/>
</dbReference>
<sequence>MPDRIPGNARVPATVHCWSEDVPSQTFVSLEKALAYCKKNIGELPAIEVFVHCGQIPEPIISGDELAALIKAKRRNLI</sequence>
<evidence type="ECO:0000313" key="2">
    <source>
        <dbReference type="Proteomes" id="UP000028181"/>
    </source>
</evidence>
<evidence type="ECO:0000313" key="1">
    <source>
        <dbReference type="EMBL" id="CDN52219.1"/>
    </source>
</evidence>
<dbReference type="RefSeq" id="WP_041366075.1">
    <property type="nucleotide sequence ID" value="NZ_HG938354.1"/>
</dbReference>
<dbReference type="GeneID" id="24261207"/>
<dbReference type="eggNOG" id="ENOG5032DJS">
    <property type="taxonomic scope" value="Bacteria"/>
</dbReference>
<keyword evidence="2" id="KW-1185">Reference proteome</keyword>
<dbReference type="Proteomes" id="UP000028181">
    <property type="component" value="Plasmid pHAMBI540a"/>
</dbReference>
<name>A0A068T2C2_NEOGA</name>
<organism evidence="1 2">
    <name type="scientific">Neorhizobium galegae bv. orientalis str. HAMBI 540</name>
    <dbReference type="NCBI Taxonomy" id="1028800"/>
    <lineage>
        <taxon>Bacteria</taxon>
        <taxon>Pseudomonadati</taxon>
        <taxon>Pseudomonadota</taxon>
        <taxon>Alphaproteobacteria</taxon>
        <taxon>Hyphomicrobiales</taxon>
        <taxon>Rhizobiaceae</taxon>
        <taxon>Rhizobium/Agrobacterium group</taxon>
        <taxon>Neorhizobium</taxon>
    </lineage>
</organism>
<reference evidence="2" key="1">
    <citation type="journal article" date="2014" name="BMC Genomics">
        <title>Genome sequencing of two Neorhizobium galegae strains reveals a noeT gene responsible for the unusual acetylation of the nodulation factors.</title>
        <authorList>
            <person name="Osterman J."/>
            <person name="Marsh J."/>
            <person name="Laine P.K."/>
            <person name="Zeng Z."/>
            <person name="Alatalo E."/>
            <person name="Sullivan J.T."/>
            <person name="Young J.P."/>
            <person name="Thomas-Oates J."/>
            <person name="Paulin L."/>
            <person name="Lindstrom K."/>
        </authorList>
    </citation>
    <scope>NUCLEOTIDE SEQUENCE [LARGE SCALE GENOMIC DNA]</scope>
    <source>
        <strain evidence="2">HAMBI 540</strain>
    </source>
</reference>
<proteinExistence type="predicted"/>
<dbReference type="AlphaFoldDB" id="A0A068T2C2"/>
<keyword evidence="1" id="KW-0614">Plasmid</keyword>
<dbReference type="PATRIC" id="fig|1028800.3.peg.6201"/>
<dbReference type="OrthoDB" id="8402383at2"/>
<accession>A0A068T2C2</accession>
<protein>
    <submittedName>
        <fullName evidence="1">Uncharacterized protein</fullName>
    </submittedName>
</protein>